<proteinExistence type="predicted"/>
<dbReference type="Proteomes" id="UP001519460">
    <property type="component" value="Unassembled WGS sequence"/>
</dbReference>
<evidence type="ECO:0000313" key="2">
    <source>
        <dbReference type="Proteomes" id="UP001519460"/>
    </source>
</evidence>
<accession>A0ABD0KBD2</accession>
<evidence type="ECO:0000313" key="1">
    <source>
        <dbReference type="EMBL" id="KAK7484411.1"/>
    </source>
</evidence>
<comment type="caution">
    <text evidence="1">The sequence shown here is derived from an EMBL/GenBank/DDBJ whole genome shotgun (WGS) entry which is preliminary data.</text>
</comment>
<dbReference type="AlphaFoldDB" id="A0ABD0KBD2"/>
<protein>
    <submittedName>
        <fullName evidence="1">Uncharacterized protein</fullName>
    </submittedName>
</protein>
<name>A0ABD0KBD2_9CAEN</name>
<gene>
    <name evidence="1" type="ORF">BaRGS_00024296</name>
</gene>
<dbReference type="EMBL" id="JACVVK020000210">
    <property type="protein sequence ID" value="KAK7484411.1"/>
    <property type="molecule type" value="Genomic_DNA"/>
</dbReference>
<keyword evidence="2" id="KW-1185">Reference proteome</keyword>
<sequence>MTTATATATAIIMSQSRDAWERSDGQDNGQLFQLFSQIKNRLRLAVDAGREEDVKAQTKEAFSKVVEFLSKTCQPQAAYGGNSKPYIKSSSAVSKDVVYFALYLKFEQLFMYELQMEKRQWRLGGDDACARQQLHLLARFMRTAANLRVVSAALKATSDQQFRQWVDVSQDPIKAIEDAFSDILKPAEDTADNTDTQTQSTQHGDVLQLLKSTLAEFESDLREVLMAFSQGKDTYMKTKEALAKYGDILDYMKVSNPADPIRSYQRAAETLAYPMEELLVGLLRWAGPRVASQGVRDMVGGPCHMGIHLYERFSVCGDYEKAVYKIKHSLYTTLKTLADFKSANDLQQISFDEEKVVRKVMAAFRDEFHVFLVAQFRVGQPIENVQEAMDNLTRVFANVDSAPPQLYEALFSLREVSQRFEDSLVTFYDKYSDLWERLHDVQNALSRCDEVPALSNATMSMGEMQNNPMQAKNVYKDFMDMVNNFGVDQPEPPSDDKDSWDADTDEWSAKFKFTLRPQDDPYSQYMRREEARKERLFQAFADFLRWMGINR</sequence>
<reference evidence="1 2" key="1">
    <citation type="journal article" date="2023" name="Sci. Data">
        <title>Genome assembly of the Korean intertidal mud-creeper Batillaria attramentaria.</title>
        <authorList>
            <person name="Patra A.K."/>
            <person name="Ho P.T."/>
            <person name="Jun S."/>
            <person name="Lee S.J."/>
            <person name="Kim Y."/>
            <person name="Won Y.J."/>
        </authorList>
    </citation>
    <scope>NUCLEOTIDE SEQUENCE [LARGE SCALE GENOMIC DNA]</scope>
    <source>
        <strain evidence="1">Wonlab-2016</strain>
    </source>
</reference>
<organism evidence="1 2">
    <name type="scientific">Batillaria attramentaria</name>
    <dbReference type="NCBI Taxonomy" id="370345"/>
    <lineage>
        <taxon>Eukaryota</taxon>
        <taxon>Metazoa</taxon>
        <taxon>Spiralia</taxon>
        <taxon>Lophotrochozoa</taxon>
        <taxon>Mollusca</taxon>
        <taxon>Gastropoda</taxon>
        <taxon>Caenogastropoda</taxon>
        <taxon>Sorbeoconcha</taxon>
        <taxon>Cerithioidea</taxon>
        <taxon>Batillariidae</taxon>
        <taxon>Batillaria</taxon>
    </lineage>
</organism>